<accession>A0A972G9T2</accession>
<evidence type="ECO:0000313" key="1">
    <source>
        <dbReference type="EMBL" id="NMH67185.1"/>
    </source>
</evidence>
<reference evidence="1" key="1">
    <citation type="submission" date="2020-04" db="EMBL/GenBank/DDBJ databases">
        <title>Description of Shewanella salipaludis sp. nov., isolated from a salt marsh.</title>
        <authorList>
            <person name="Park S."/>
            <person name="Yoon J.-H."/>
        </authorList>
    </citation>
    <scope>NUCLEOTIDE SEQUENCE</scope>
    <source>
        <strain evidence="1">SHSM-M6</strain>
    </source>
</reference>
<dbReference type="Proteomes" id="UP000737113">
    <property type="component" value="Unassembled WGS sequence"/>
</dbReference>
<dbReference type="RefSeq" id="WP_169565959.1">
    <property type="nucleotide sequence ID" value="NZ_JAAXYH010000025.1"/>
</dbReference>
<gene>
    <name evidence="1" type="ORF">HC757_18725</name>
</gene>
<dbReference type="AlphaFoldDB" id="A0A972G9T2"/>
<dbReference type="EMBL" id="JAAXYH010000025">
    <property type="protein sequence ID" value="NMH67185.1"/>
    <property type="molecule type" value="Genomic_DNA"/>
</dbReference>
<sequence length="286" mass="33429">MKKKLFAEDEQRRHSSEWLNNSSRFFNKKEQGEPVIREYVVDDIDRRLNAEFSFKALLCNPLWQLIDNTQPSAQSIKEVLGNLPVNYVNLLFKEDAYGNLIRKKKINGRTELKLMSRTDIHALTCWIAFCLESTTPENTCFDRNQLLAIIYFLKIGLTTPFSAIAVDFYEYLNAQFLHLYDASNIVQNYLHFSMFRLSDGNQIRIPMRLILKNSPNIRPVFSLYQDLCKRAIQLKLVPNSKEGQLCFYNFIHHTEIQKLIDTLFQADNHPTSLKELKGRVSIFGQH</sequence>
<protein>
    <submittedName>
        <fullName evidence="1">Uncharacterized protein</fullName>
    </submittedName>
</protein>
<comment type="caution">
    <text evidence="1">The sequence shown here is derived from an EMBL/GenBank/DDBJ whole genome shotgun (WGS) entry which is preliminary data.</text>
</comment>
<proteinExistence type="predicted"/>
<keyword evidence="2" id="KW-1185">Reference proteome</keyword>
<name>A0A972G9T2_9GAMM</name>
<organism evidence="1 2">
    <name type="scientific">Shewanella salipaludis</name>
    <dbReference type="NCBI Taxonomy" id="2723052"/>
    <lineage>
        <taxon>Bacteria</taxon>
        <taxon>Pseudomonadati</taxon>
        <taxon>Pseudomonadota</taxon>
        <taxon>Gammaproteobacteria</taxon>
        <taxon>Alteromonadales</taxon>
        <taxon>Shewanellaceae</taxon>
        <taxon>Shewanella</taxon>
    </lineage>
</organism>
<evidence type="ECO:0000313" key="2">
    <source>
        <dbReference type="Proteomes" id="UP000737113"/>
    </source>
</evidence>